<feature type="domain" description="VOC" evidence="2">
    <location>
        <begin position="6"/>
        <end position="142"/>
    </location>
</feature>
<comment type="caution">
    <text evidence="3">The sequence shown here is derived from an EMBL/GenBank/DDBJ whole genome shotgun (WGS) entry which is preliminary data.</text>
</comment>
<proteinExistence type="predicted"/>
<dbReference type="Gene3D" id="3.10.180.10">
    <property type="entry name" value="2,3-Dihydroxybiphenyl 1,2-Dioxygenase, domain 1"/>
    <property type="match status" value="1"/>
</dbReference>
<dbReference type="PANTHER" id="PTHR43048:SF3">
    <property type="entry name" value="METHYLMALONYL-COA EPIMERASE, MITOCHONDRIAL"/>
    <property type="match status" value="1"/>
</dbReference>
<evidence type="ECO:0000256" key="1">
    <source>
        <dbReference type="ARBA" id="ARBA00022723"/>
    </source>
</evidence>
<dbReference type="InterPro" id="IPR004360">
    <property type="entry name" value="Glyas_Fos-R_dOase_dom"/>
</dbReference>
<dbReference type="RefSeq" id="WP_308711006.1">
    <property type="nucleotide sequence ID" value="NZ_JAVHUY010000003.1"/>
</dbReference>
<dbReference type="Pfam" id="PF00903">
    <property type="entry name" value="Glyoxalase"/>
    <property type="match status" value="1"/>
</dbReference>
<dbReference type="InterPro" id="IPR018146">
    <property type="entry name" value="Glyoxalase_1_CS"/>
</dbReference>
<dbReference type="InterPro" id="IPR029068">
    <property type="entry name" value="Glyas_Bleomycin-R_OHBP_Dase"/>
</dbReference>
<organism evidence="3 4">
    <name type="scientific">Phytohabitans maris</name>
    <dbReference type="NCBI Taxonomy" id="3071409"/>
    <lineage>
        <taxon>Bacteria</taxon>
        <taxon>Bacillati</taxon>
        <taxon>Actinomycetota</taxon>
        <taxon>Actinomycetes</taxon>
        <taxon>Micromonosporales</taxon>
        <taxon>Micromonosporaceae</taxon>
    </lineage>
</organism>
<dbReference type="PROSITE" id="PS51819">
    <property type="entry name" value="VOC"/>
    <property type="match status" value="1"/>
</dbReference>
<gene>
    <name evidence="3" type="ORF">RB614_04270</name>
</gene>
<evidence type="ECO:0000313" key="4">
    <source>
        <dbReference type="Proteomes" id="UP001230908"/>
    </source>
</evidence>
<dbReference type="EMBL" id="JAVHUY010000003">
    <property type="protein sequence ID" value="MDQ7903731.1"/>
    <property type="molecule type" value="Genomic_DNA"/>
</dbReference>
<accession>A0ABU0Z9J3</accession>
<protein>
    <submittedName>
        <fullName evidence="3">VOC family protein</fullName>
    </submittedName>
</protein>
<keyword evidence="1" id="KW-0479">Metal-binding</keyword>
<sequence length="147" mass="16374">MSLLFTPSHTGVCVRDLDKAMRFYVDGLGFEVGPKYDIDRPISETSGDVRLVSQFLKREALLLELLYWISPQPIGEPSAKRYQLGLTHLSFVVDDVHAAGEWLARHGGTIVEGTYSHSLTPNEVEILFVSDPDGTRVELMRLPNGMA</sequence>
<dbReference type="InterPro" id="IPR051785">
    <property type="entry name" value="MMCE/EMCE_epimerase"/>
</dbReference>
<evidence type="ECO:0000259" key="2">
    <source>
        <dbReference type="PROSITE" id="PS51819"/>
    </source>
</evidence>
<dbReference type="PROSITE" id="PS00934">
    <property type="entry name" value="GLYOXALASE_I_1"/>
    <property type="match status" value="1"/>
</dbReference>
<reference evidence="3 4" key="1">
    <citation type="submission" date="2023-08" db="EMBL/GenBank/DDBJ databases">
        <title>Phytohabitans sansha sp. nov., isolated from marine sediment.</title>
        <authorList>
            <person name="Zhao Y."/>
            <person name="Yi K."/>
        </authorList>
    </citation>
    <scope>NUCLEOTIDE SEQUENCE [LARGE SCALE GENOMIC DNA]</scope>
    <source>
        <strain evidence="3 4">ZYX-F-186</strain>
    </source>
</reference>
<dbReference type="SUPFAM" id="SSF54593">
    <property type="entry name" value="Glyoxalase/Bleomycin resistance protein/Dihydroxybiphenyl dioxygenase"/>
    <property type="match status" value="1"/>
</dbReference>
<evidence type="ECO:0000313" key="3">
    <source>
        <dbReference type="EMBL" id="MDQ7903731.1"/>
    </source>
</evidence>
<keyword evidence="4" id="KW-1185">Reference proteome</keyword>
<dbReference type="InterPro" id="IPR037523">
    <property type="entry name" value="VOC_core"/>
</dbReference>
<name>A0ABU0Z9J3_9ACTN</name>
<dbReference type="PANTHER" id="PTHR43048">
    <property type="entry name" value="METHYLMALONYL-COA EPIMERASE"/>
    <property type="match status" value="1"/>
</dbReference>
<dbReference type="Proteomes" id="UP001230908">
    <property type="component" value="Unassembled WGS sequence"/>
</dbReference>